<gene>
    <name evidence="1" type="ORF">201phi2-1p127</name>
</gene>
<dbReference type="Proteomes" id="UP000002421">
    <property type="component" value="Segment"/>
</dbReference>
<protein>
    <submittedName>
        <fullName evidence="1">Uncharacterized protein</fullName>
    </submittedName>
</protein>
<dbReference type="EMBL" id="EU197055">
    <property type="protein sequence ID" value="ABY62959.1"/>
    <property type="molecule type" value="Genomic_DNA"/>
</dbReference>
<name>B3FIZ0_BP201</name>
<dbReference type="OrthoDB" id="40243at10239"/>
<proteinExistence type="predicted"/>
<keyword evidence="2" id="KW-1185">Reference proteome</keyword>
<organism evidence="1 2">
    <name type="scientific">Pseudomonas phage 201phi2-1</name>
    <name type="common">Pseudomonas chlororaphis phage 201phi2-1</name>
    <dbReference type="NCBI Taxonomy" id="198110"/>
    <lineage>
        <taxon>Viruses</taxon>
        <taxon>Duplodnaviria</taxon>
        <taxon>Heunggongvirae</taxon>
        <taxon>Uroviricota</taxon>
        <taxon>Caudoviricetes</taxon>
        <taxon>Chimalliviridae</taxon>
        <taxon>Serwervirus</taxon>
        <taxon>Serwervirus 201phi21</taxon>
    </lineage>
</organism>
<accession>B3FIZ0</accession>
<reference evidence="1 2" key="1">
    <citation type="journal article" date="2008" name="Virology">
        <title>Characterization of Pseudomonas chlororaphis myovirus 201varphi2-1 via genomic sequencing, mass spectrometry, and electron microscopy.</title>
        <authorList>
            <person name="Thomas J.A."/>
            <person name="Rolando M.R."/>
            <person name="Carroll C.A."/>
            <person name="Shen P.S."/>
            <person name="Belnap D.M."/>
            <person name="Weintraub S.T."/>
            <person name="Serwer P."/>
            <person name="Hardies S.C."/>
        </authorList>
    </citation>
    <scope>NUCLEOTIDE SEQUENCE</scope>
</reference>
<evidence type="ECO:0000313" key="1">
    <source>
        <dbReference type="EMBL" id="ABY62959.1"/>
    </source>
</evidence>
<sequence>MAFTIVNQMLKPGPSMFYEPLFQHIIEMHLPQLRTIYAIPKDITGDEYYQFESDFYGFLLYKGYRAEMFWVMLRVNGMTHPQQFGASLRDVYSDGSIPKLLEPHPNAIAEIQQYYMTLRRS</sequence>
<organismHost>
    <name type="scientific">Pseudomonas chlororaphis</name>
    <dbReference type="NCBI Taxonomy" id="587753"/>
</organismHost>
<dbReference type="RefSeq" id="YP_001956851.1">
    <property type="nucleotide sequence ID" value="NC_010821.1"/>
</dbReference>
<dbReference type="KEGG" id="vg:6372676"/>
<evidence type="ECO:0000313" key="2">
    <source>
        <dbReference type="Proteomes" id="UP000002421"/>
    </source>
</evidence>